<keyword evidence="6 8" id="KW-1133">Transmembrane helix</keyword>
<evidence type="ECO:0000256" key="6">
    <source>
        <dbReference type="ARBA" id="ARBA00022989"/>
    </source>
</evidence>
<dbReference type="Gene3D" id="1.10.3720.10">
    <property type="entry name" value="MetI-like"/>
    <property type="match status" value="1"/>
</dbReference>
<dbReference type="SUPFAM" id="SSF161098">
    <property type="entry name" value="MetI-like"/>
    <property type="match status" value="1"/>
</dbReference>
<evidence type="ECO:0000313" key="11">
    <source>
        <dbReference type="Proteomes" id="UP000549457"/>
    </source>
</evidence>
<accession>A0A840STY9</accession>
<dbReference type="GO" id="GO:0005886">
    <property type="term" value="C:plasma membrane"/>
    <property type="evidence" value="ECO:0007669"/>
    <property type="project" value="UniProtKB-SubCell"/>
</dbReference>
<feature type="domain" description="ABC transmembrane type-1" evidence="9">
    <location>
        <begin position="70"/>
        <end position="276"/>
    </location>
</feature>
<comment type="similarity">
    <text evidence="2">Belongs to the binding-protein-dependent transport system permease family. CysTW subfamily.</text>
</comment>
<evidence type="ECO:0000256" key="5">
    <source>
        <dbReference type="ARBA" id="ARBA00022692"/>
    </source>
</evidence>
<name>A0A840STY9_9RHOB</name>
<dbReference type="Pfam" id="PF00528">
    <property type="entry name" value="BPD_transp_1"/>
    <property type="match status" value="1"/>
</dbReference>
<dbReference type="EMBL" id="JACHFM010000002">
    <property type="protein sequence ID" value="MBB5222753.1"/>
    <property type="molecule type" value="Genomic_DNA"/>
</dbReference>
<keyword evidence="3 8" id="KW-0813">Transport</keyword>
<keyword evidence="4" id="KW-1003">Cell membrane</keyword>
<comment type="subcellular location">
    <subcellularLocation>
        <location evidence="1 8">Cell membrane</location>
        <topology evidence="1 8">Multi-pass membrane protein</topology>
    </subcellularLocation>
</comment>
<feature type="transmembrane region" description="Helical" evidence="8">
    <location>
        <begin position="258"/>
        <end position="279"/>
    </location>
</feature>
<dbReference type="InterPro" id="IPR000515">
    <property type="entry name" value="MetI-like"/>
</dbReference>
<feature type="transmembrane region" description="Helical" evidence="8">
    <location>
        <begin position="108"/>
        <end position="128"/>
    </location>
</feature>
<keyword evidence="7 8" id="KW-0472">Membrane</keyword>
<feature type="transmembrane region" description="Helical" evidence="8">
    <location>
        <begin position="156"/>
        <end position="178"/>
    </location>
</feature>
<organism evidence="10 11">
    <name type="scientific">Amaricoccus macauensis</name>
    <dbReference type="NCBI Taxonomy" id="57001"/>
    <lineage>
        <taxon>Bacteria</taxon>
        <taxon>Pseudomonadati</taxon>
        <taxon>Pseudomonadota</taxon>
        <taxon>Alphaproteobacteria</taxon>
        <taxon>Rhodobacterales</taxon>
        <taxon>Paracoccaceae</taxon>
        <taxon>Amaricoccus</taxon>
    </lineage>
</organism>
<comment type="caution">
    <text evidence="10">The sequence shown here is derived from an EMBL/GenBank/DDBJ whole genome shotgun (WGS) entry which is preliminary data.</text>
</comment>
<evidence type="ECO:0000256" key="7">
    <source>
        <dbReference type="ARBA" id="ARBA00023136"/>
    </source>
</evidence>
<feature type="transmembrane region" description="Helical" evidence="8">
    <location>
        <begin position="12"/>
        <end position="31"/>
    </location>
</feature>
<evidence type="ECO:0000256" key="3">
    <source>
        <dbReference type="ARBA" id="ARBA00022448"/>
    </source>
</evidence>
<protein>
    <submittedName>
        <fullName evidence="10">Putative spermidine/putrescine transport system permease protein</fullName>
    </submittedName>
</protein>
<keyword evidence="11" id="KW-1185">Reference proteome</keyword>
<gene>
    <name evidence="10" type="ORF">HNP73_002689</name>
</gene>
<evidence type="ECO:0000256" key="8">
    <source>
        <dbReference type="RuleBase" id="RU363032"/>
    </source>
</evidence>
<dbReference type="AlphaFoldDB" id="A0A840STY9"/>
<feature type="transmembrane region" description="Helical" evidence="8">
    <location>
        <begin position="74"/>
        <end position="96"/>
    </location>
</feature>
<evidence type="ECO:0000256" key="4">
    <source>
        <dbReference type="ARBA" id="ARBA00022475"/>
    </source>
</evidence>
<evidence type="ECO:0000259" key="9">
    <source>
        <dbReference type="PROSITE" id="PS50928"/>
    </source>
</evidence>
<keyword evidence="5 8" id="KW-0812">Transmembrane</keyword>
<evidence type="ECO:0000256" key="2">
    <source>
        <dbReference type="ARBA" id="ARBA00007069"/>
    </source>
</evidence>
<dbReference type="GO" id="GO:0055085">
    <property type="term" value="P:transmembrane transport"/>
    <property type="evidence" value="ECO:0007669"/>
    <property type="project" value="InterPro"/>
</dbReference>
<proteinExistence type="inferred from homology"/>
<dbReference type="PANTHER" id="PTHR42929:SF5">
    <property type="entry name" value="ABC TRANSPORTER PERMEASE PROTEIN"/>
    <property type="match status" value="1"/>
</dbReference>
<evidence type="ECO:0000313" key="10">
    <source>
        <dbReference type="EMBL" id="MBB5222753.1"/>
    </source>
</evidence>
<reference evidence="10 11" key="1">
    <citation type="submission" date="2020-08" db="EMBL/GenBank/DDBJ databases">
        <title>Genomic Encyclopedia of Type Strains, Phase IV (KMG-IV): sequencing the most valuable type-strain genomes for metagenomic binning, comparative biology and taxonomic classification.</title>
        <authorList>
            <person name="Goeker M."/>
        </authorList>
    </citation>
    <scope>NUCLEOTIDE SEQUENCE [LARGE SCALE GENOMIC DNA]</scope>
    <source>
        <strain evidence="10 11">DSM 101730</strain>
    </source>
</reference>
<dbReference type="PANTHER" id="PTHR42929">
    <property type="entry name" value="INNER MEMBRANE ABC TRANSPORTER PERMEASE PROTEIN YDCU-RELATED-RELATED"/>
    <property type="match status" value="1"/>
</dbReference>
<dbReference type="RefSeq" id="WP_184150131.1">
    <property type="nucleotide sequence ID" value="NZ_JACHFM010000002.1"/>
</dbReference>
<dbReference type="InterPro" id="IPR035906">
    <property type="entry name" value="MetI-like_sf"/>
</dbReference>
<evidence type="ECO:0000256" key="1">
    <source>
        <dbReference type="ARBA" id="ARBA00004651"/>
    </source>
</evidence>
<dbReference type="PROSITE" id="PS50928">
    <property type="entry name" value="ABC_TM1"/>
    <property type="match status" value="1"/>
</dbReference>
<dbReference type="Proteomes" id="UP000549457">
    <property type="component" value="Unassembled WGS sequence"/>
</dbReference>
<sequence length="309" mass="32817">MGRLLGRSASSWLSLIAVPTLIFGLLYAVPIGNLVNLSFTPGDGAAATGSAYTLSTYVDLLSDEFVREVFLRTIRISLITTIAAAIVGYPISVYILSVVGWRQTAMFILLLLPLMTSVTVTTYGWLILLGHGGAVNNLLMNLGLIDAPLRIIKTEWAIVVGLVYTLSAFMVISIAASLQSIDQNHVRAARSLGASPAKAFWRIVFPQSLPGLRTGCLLVFSLSMSSYATPIILGGQTNKFASLLVYQQAINLLNWPKAASLAVLLLLTTTGCLVLASGFSRVWASARRLNATDVPIGSSGPAQASSVVS</sequence>
<dbReference type="CDD" id="cd06261">
    <property type="entry name" value="TM_PBP2"/>
    <property type="match status" value="1"/>
</dbReference>